<comment type="similarity">
    <text evidence="2 4">Belongs to the pyridoxal phosphate-binding protein YggS/PROSC family.</text>
</comment>
<evidence type="ECO:0000256" key="5">
    <source>
        <dbReference type="SAM" id="Coils"/>
    </source>
</evidence>
<proteinExistence type="inferred from homology"/>
<dbReference type="RefSeq" id="WP_008826287.1">
    <property type="nucleotide sequence ID" value="NZ_AFNU02000001.1"/>
</dbReference>
<comment type="function">
    <text evidence="2">Pyridoxal 5'-phosphate (PLP)-binding protein, which is involved in PLP homeostasis.</text>
</comment>
<dbReference type="FunCoup" id="U2FRM0">
    <property type="interactions" value="329"/>
</dbReference>
<keyword evidence="8" id="KW-1185">Reference proteome</keyword>
<comment type="cofactor">
    <cofactor evidence="3">
        <name>pyridoxal 5'-phosphate</name>
        <dbReference type="ChEBI" id="CHEBI:597326"/>
    </cofactor>
</comment>
<evidence type="ECO:0000313" key="8">
    <source>
        <dbReference type="Proteomes" id="UP000005707"/>
    </source>
</evidence>
<evidence type="ECO:0000256" key="2">
    <source>
        <dbReference type="HAMAP-Rule" id="MF_02087"/>
    </source>
</evidence>
<dbReference type="SUPFAM" id="SSF51419">
    <property type="entry name" value="PLP-binding barrel"/>
    <property type="match status" value="1"/>
</dbReference>
<gene>
    <name evidence="7" type="primary">ylmE</name>
    <name evidence="7" type="ORF">HLPCO_000275</name>
</gene>
<dbReference type="GO" id="GO:0030170">
    <property type="term" value="F:pyridoxal phosphate binding"/>
    <property type="evidence" value="ECO:0007669"/>
    <property type="project" value="UniProtKB-UniRule"/>
</dbReference>
<comment type="caution">
    <text evidence="7">The sequence shown here is derived from an EMBL/GenBank/DDBJ whole genome shotgun (WGS) entry which is preliminary data.</text>
</comment>
<dbReference type="InterPro" id="IPR029066">
    <property type="entry name" value="PLP-binding_barrel"/>
</dbReference>
<dbReference type="eggNOG" id="COG0325">
    <property type="taxonomic scope" value="Bacteria"/>
</dbReference>
<dbReference type="Proteomes" id="UP000005707">
    <property type="component" value="Unassembled WGS sequence"/>
</dbReference>
<dbReference type="FunFam" id="3.20.20.10:FF:000018">
    <property type="entry name" value="Pyridoxal phosphate homeostasis protein"/>
    <property type="match status" value="1"/>
</dbReference>
<evidence type="ECO:0000256" key="3">
    <source>
        <dbReference type="PIRSR" id="PIRSR004848-1"/>
    </source>
</evidence>
<sequence length="222" mass="25733">MDLKRNIEALKKEVDEMCTSLNLRRKIEIVAATKYVSSEIISKLYYNGIKHVGENRVNVFLEKYDRLHDLDLTWHFIGSLQSKKVKKVINKVDYLHSLDRESLAVAIEKHAVKKVKCFVQVNTSEENSKHGLLYTEALSFIKKLRDYQKIEVVGLMTMAPLTDDEEIIKNTFSRLKELQEEIQTLKLENVPCKELSMGMSNDYLMAIEEGATYLRIGSRLFK</sequence>
<accession>U2FRM0</accession>
<dbReference type="STRING" id="1033810.HLPCO_000275"/>
<evidence type="ECO:0000313" key="7">
    <source>
        <dbReference type="EMBL" id="ERJ13609.1"/>
    </source>
</evidence>
<dbReference type="InParanoid" id="U2FRM0"/>
<feature type="modified residue" description="N6-(pyridoxal phosphate)lysine" evidence="2 3">
    <location>
        <position position="34"/>
    </location>
</feature>
<keyword evidence="1 2" id="KW-0663">Pyridoxal phosphate</keyword>
<evidence type="ECO:0000259" key="6">
    <source>
        <dbReference type="Pfam" id="PF01168"/>
    </source>
</evidence>
<evidence type="ECO:0000256" key="4">
    <source>
        <dbReference type="RuleBase" id="RU004514"/>
    </source>
</evidence>
<dbReference type="InterPro" id="IPR011078">
    <property type="entry name" value="PyrdxlP_homeostasis"/>
</dbReference>
<dbReference type="CDD" id="cd00635">
    <property type="entry name" value="PLPDE_III_YBL036c_like"/>
    <property type="match status" value="1"/>
</dbReference>
<protein>
    <recommendedName>
        <fullName evidence="2">Pyridoxal phosphate homeostasis protein</fullName>
        <shortName evidence="2">PLP homeostasis protein</shortName>
    </recommendedName>
</protein>
<dbReference type="PIRSF" id="PIRSF004848">
    <property type="entry name" value="YBL036c_PLPDEIII"/>
    <property type="match status" value="1"/>
</dbReference>
<organism evidence="7 8">
    <name type="scientific">Haloplasma contractile SSD-17B</name>
    <dbReference type="NCBI Taxonomy" id="1033810"/>
    <lineage>
        <taxon>Bacteria</taxon>
        <taxon>Bacillati</taxon>
        <taxon>Mycoplasmatota</taxon>
        <taxon>Mollicutes</taxon>
        <taxon>Haloplasmatales</taxon>
        <taxon>Haloplasmataceae</taxon>
        <taxon>Haloplasma</taxon>
    </lineage>
</organism>
<dbReference type="Pfam" id="PF01168">
    <property type="entry name" value="Ala_racemase_N"/>
    <property type="match status" value="1"/>
</dbReference>
<dbReference type="OrthoDB" id="9804072at2"/>
<feature type="domain" description="Alanine racemase N-terminal" evidence="6">
    <location>
        <begin position="47"/>
        <end position="221"/>
    </location>
</feature>
<dbReference type="PANTHER" id="PTHR10146">
    <property type="entry name" value="PROLINE SYNTHETASE CO-TRANSCRIBED BACTERIAL HOMOLOG PROTEIN"/>
    <property type="match status" value="1"/>
</dbReference>
<dbReference type="HAMAP" id="MF_02087">
    <property type="entry name" value="PLP_homeostasis"/>
    <property type="match status" value="1"/>
</dbReference>
<reference evidence="7 8" key="1">
    <citation type="journal article" date="2011" name="J. Bacteriol.">
        <title>Genome sequence of Haloplasma contractile, an unusual contractile bacterium from a deep-sea anoxic brine lake.</title>
        <authorList>
            <person name="Antunes A."/>
            <person name="Alam I."/>
            <person name="El Dorry H."/>
            <person name="Siam R."/>
            <person name="Robertson A."/>
            <person name="Bajic V.B."/>
            <person name="Stingl U."/>
        </authorList>
    </citation>
    <scope>NUCLEOTIDE SEQUENCE [LARGE SCALE GENOMIC DNA]</scope>
    <source>
        <strain evidence="7 8">SSD-17B</strain>
    </source>
</reference>
<dbReference type="PROSITE" id="PS01211">
    <property type="entry name" value="UPF0001"/>
    <property type="match status" value="1"/>
</dbReference>
<evidence type="ECO:0000256" key="1">
    <source>
        <dbReference type="ARBA" id="ARBA00022898"/>
    </source>
</evidence>
<dbReference type="Gene3D" id="3.20.20.10">
    <property type="entry name" value="Alanine racemase"/>
    <property type="match status" value="1"/>
</dbReference>
<dbReference type="NCBIfam" id="TIGR00044">
    <property type="entry name" value="YggS family pyridoxal phosphate-dependent enzyme"/>
    <property type="match status" value="1"/>
</dbReference>
<dbReference type="InterPro" id="IPR001608">
    <property type="entry name" value="Ala_racemase_N"/>
</dbReference>
<feature type="coiled-coil region" evidence="5">
    <location>
        <begin position="161"/>
        <end position="188"/>
    </location>
</feature>
<name>U2FRM0_9MOLU</name>
<dbReference type="AlphaFoldDB" id="U2FRM0"/>
<dbReference type="PANTHER" id="PTHR10146:SF14">
    <property type="entry name" value="PYRIDOXAL PHOSPHATE HOMEOSTASIS PROTEIN"/>
    <property type="match status" value="1"/>
</dbReference>
<dbReference type="EMBL" id="AFNU02000001">
    <property type="protein sequence ID" value="ERJ13609.1"/>
    <property type="molecule type" value="Genomic_DNA"/>
</dbReference>
<reference evidence="7 8" key="2">
    <citation type="journal article" date="2013" name="PLoS ONE">
        <title>INDIGO - INtegrated Data Warehouse of MIcrobial GenOmes with Examples from the Red Sea Extremophiles.</title>
        <authorList>
            <person name="Alam I."/>
            <person name="Antunes A."/>
            <person name="Kamau A.A."/>
            <person name="Ba Alawi W."/>
            <person name="Kalkatawi M."/>
            <person name="Stingl U."/>
            <person name="Bajic V.B."/>
        </authorList>
    </citation>
    <scope>NUCLEOTIDE SEQUENCE [LARGE SCALE GENOMIC DNA]</scope>
    <source>
        <strain evidence="7 8">SSD-17B</strain>
    </source>
</reference>
<keyword evidence="5" id="KW-0175">Coiled coil</keyword>